<dbReference type="RefSeq" id="XP_012410703.1">
    <property type="nucleotide sequence ID" value="XM_012555249.1"/>
</dbReference>
<dbReference type="CTD" id="947"/>
<keyword evidence="6 9" id="KW-0472">Membrane</keyword>
<dbReference type="Pfam" id="PF06365">
    <property type="entry name" value="CD34_antigen"/>
    <property type="match status" value="1"/>
</dbReference>
<feature type="chain" id="PRO_5015969517" evidence="10">
    <location>
        <begin position="30"/>
        <end position="379"/>
    </location>
</feature>
<evidence type="ECO:0000256" key="7">
    <source>
        <dbReference type="ARBA" id="ARBA00023180"/>
    </source>
</evidence>
<dbReference type="PRINTS" id="PR01700">
    <property type="entry name" value="CD34ANTIGEN"/>
</dbReference>
<dbReference type="GeneID" id="101341068"/>
<dbReference type="STRING" id="127582.A0A2Y9FZR1"/>
<evidence type="ECO:0000256" key="4">
    <source>
        <dbReference type="ARBA" id="ARBA00022889"/>
    </source>
</evidence>
<reference evidence="12" key="1">
    <citation type="submission" date="2025-08" db="UniProtKB">
        <authorList>
            <consortium name="RefSeq"/>
        </authorList>
    </citation>
    <scope>IDENTIFICATION</scope>
</reference>
<dbReference type="KEGG" id="tmu:101341068"/>
<feature type="region of interest" description="Disordered" evidence="8">
    <location>
        <begin position="315"/>
        <end position="379"/>
    </location>
</feature>
<dbReference type="InterPro" id="IPR008083">
    <property type="entry name" value="CD34"/>
</dbReference>
<feature type="transmembrane region" description="Helical" evidence="9">
    <location>
        <begin position="285"/>
        <end position="306"/>
    </location>
</feature>
<evidence type="ECO:0000256" key="6">
    <source>
        <dbReference type="ARBA" id="ARBA00023136"/>
    </source>
</evidence>
<keyword evidence="5 9" id="KW-1133">Transmembrane helix</keyword>
<dbReference type="FunCoup" id="A0A2Y9FZR1">
    <property type="interactions" value="266"/>
</dbReference>
<keyword evidence="2 9" id="KW-0812">Transmembrane</keyword>
<keyword evidence="11" id="KW-1185">Reference proteome</keyword>
<evidence type="ECO:0000313" key="12">
    <source>
        <dbReference type="RefSeq" id="XP_012410703.1"/>
    </source>
</evidence>
<dbReference type="InterPro" id="IPR013836">
    <property type="entry name" value="CD34/Podocalyxin"/>
</dbReference>
<evidence type="ECO:0000313" key="11">
    <source>
        <dbReference type="Proteomes" id="UP000248480"/>
    </source>
</evidence>
<feature type="compositionally biased region" description="Polar residues" evidence="8">
    <location>
        <begin position="130"/>
        <end position="158"/>
    </location>
</feature>
<evidence type="ECO:0000256" key="1">
    <source>
        <dbReference type="ARBA" id="ARBA00004479"/>
    </source>
</evidence>
<feature type="region of interest" description="Disordered" evidence="8">
    <location>
        <begin position="126"/>
        <end position="158"/>
    </location>
</feature>
<evidence type="ECO:0000256" key="9">
    <source>
        <dbReference type="SAM" id="Phobius"/>
    </source>
</evidence>
<gene>
    <name evidence="12" type="primary">CD34</name>
</gene>
<evidence type="ECO:0000256" key="10">
    <source>
        <dbReference type="SAM" id="SignalP"/>
    </source>
</evidence>
<sequence>MLVRRGARAGPGLPRGWTALCLLSLLASGFTDTGNLTATTTGPYITRTSLAVPTNVSDQETITPSTTGSTSPSHVSQNSSGTSEVHVSFSESTVNFTIPGTMNSTVQSQTSVTFTVFTTSTNFSTSENTLGPSTFPGNVSSAPSNSTSLMTSHTKSYTSSPPTLVTIQGVINCLEIKQVKLTQGICLEQNETSRCEDFKGEKGEGLIQILCEKEQAEAGAERCSLSLAQSEIKPQCLMLIVANRTELVNKLQLMKKHQSALGKLGIHNFTEEKLLSHQSYSRKTLIALVTSGILLAILGTTGYFLMNRRSWSPTGERLGEEPYHTESGGGQGYSSGPGASPEAQGKASMNRGAQENGTGQATSRNGHSARQHVVADTEL</sequence>
<dbReference type="Proteomes" id="UP000248480">
    <property type="component" value="Unplaced"/>
</dbReference>
<keyword evidence="3 10" id="KW-0732">Signal</keyword>
<dbReference type="OrthoDB" id="8945512at2759"/>
<feature type="signal peptide" evidence="10">
    <location>
        <begin position="1"/>
        <end position="29"/>
    </location>
</feature>
<dbReference type="PANTHER" id="PTHR16677:SF1">
    <property type="entry name" value="HEMATOPOIETIC PROGENITOR CELL ANTIGEN CD34"/>
    <property type="match status" value="1"/>
</dbReference>
<feature type="compositionally biased region" description="Low complexity" evidence="8">
    <location>
        <begin position="61"/>
        <end position="76"/>
    </location>
</feature>
<name>A0A2Y9FZR1_TRIMA</name>
<evidence type="ECO:0000256" key="5">
    <source>
        <dbReference type="ARBA" id="ARBA00022989"/>
    </source>
</evidence>
<keyword evidence="7" id="KW-0325">Glycoprotein</keyword>
<dbReference type="PANTHER" id="PTHR16677">
    <property type="entry name" value="HEMATOPOIETIC PROGENITOR CELL ANTIGEN CD34"/>
    <property type="match status" value="1"/>
</dbReference>
<dbReference type="InParanoid" id="A0A2Y9FZR1"/>
<keyword evidence="4" id="KW-0130">Cell adhesion</keyword>
<evidence type="ECO:0000256" key="3">
    <source>
        <dbReference type="ARBA" id="ARBA00022729"/>
    </source>
</evidence>
<feature type="compositionally biased region" description="Polar residues" evidence="8">
    <location>
        <begin position="351"/>
        <end position="368"/>
    </location>
</feature>
<protein>
    <submittedName>
        <fullName evidence="12">Hematopoietic progenitor cell antigen CD34</fullName>
    </submittedName>
</protein>
<accession>A0A2Y9FZR1</accession>
<dbReference type="GO" id="GO:0005886">
    <property type="term" value="C:plasma membrane"/>
    <property type="evidence" value="ECO:0007669"/>
    <property type="project" value="UniProtKB-ARBA"/>
</dbReference>
<proteinExistence type="predicted"/>
<dbReference type="AlphaFoldDB" id="A0A2Y9FZR1"/>
<evidence type="ECO:0000256" key="2">
    <source>
        <dbReference type="ARBA" id="ARBA00022692"/>
    </source>
</evidence>
<evidence type="ECO:0000256" key="8">
    <source>
        <dbReference type="SAM" id="MobiDB-lite"/>
    </source>
</evidence>
<feature type="region of interest" description="Disordered" evidence="8">
    <location>
        <begin position="55"/>
        <end position="84"/>
    </location>
</feature>
<comment type="subcellular location">
    <subcellularLocation>
        <location evidence="1">Membrane</location>
        <topology evidence="1">Single-pass type I membrane protein</topology>
    </subcellularLocation>
</comment>
<dbReference type="GO" id="GO:0007160">
    <property type="term" value="P:cell-matrix adhesion"/>
    <property type="evidence" value="ECO:0007669"/>
    <property type="project" value="TreeGrafter"/>
</dbReference>
<organism evidence="11 12">
    <name type="scientific">Trichechus manatus latirostris</name>
    <name type="common">Florida manatee</name>
    <dbReference type="NCBI Taxonomy" id="127582"/>
    <lineage>
        <taxon>Eukaryota</taxon>
        <taxon>Metazoa</taxon>
        <taxon>Chordata</taxon>
        <taxon>Craniata</taxon>
        <taxon>Vertebrata</taxon>
        <taxon>Euteleostomi</taxon>
        <taxon>Mammalia</taxon>
        <taxon>Eutheria</taxon>
        <taxon>Afrotheria</taxon>
        <taxon>Sirenia</taxon>
        <taxon>Trichechidae</taxon>
        <taxon>Trichechus</taxon>
    </lineage>
</organism>